<accession>A0ABP1BBZ5</accession>
<protein>
    <submittedName>
        <fullName evidence="2">Uncharacterized protein</fullName>
    </submittedName>
</protein>
<sequence>METKGSRGSGSAEPTDIEHKDEITLLLVPGDKKNSDQSPLRRRGGCHRRATSRIPSLGSEEQRSRQAFSRLVSTHRYLSKLLDRKKKNAPRDAEQKTDLLQRRRGR</sequence>
<feature type="compositionally biased region" description="Basic and acidic residues" evidence="1">
    <location>
        <begin position="89"/>
        <end position="106"/>
    </location>
</feature>
<gene>
    <name evidence="2" type="ORF">CSSPJE1EN2_LOCUS15358</name>
</gene>
<dbReference type="Proteomes" id="UP001497522">
    <property type="component" value="Chromosome 3"/>
</dbReference>
<evidence type="ECO:0000256" key="1">
    <source>
        <dbReference type="SAM" id="MobiDB-lite"/>
    </source>
</evidence>
<evidence type="ECO:0000313" key="2">
    <source>
        <dbReference type="EMBL" id="CAK9872788.1"/>
    </source>
</evidence>
<evidence type="ECO:0000313" key="3">
    <source>
        <dbReference type="Proteomes" id="UP001497522"/>
    </source>
</evidence>
<feature type="compositionally biased region" description="Basic residues" evidence="1">
    <location>
        <begin position="40"/>
        <end position="51"/>
    </location>
</feature>
<feature type="region of interest" description="Disordered" evidence="1">
    <location>
        <begin position="81"/>
        <end position="106"/>
    </location>
</feature>
<feature type="region of interest" description="Disordered" evidence="1">
    <location>
        <begin position="1"/>
        <end position="68"/>
    </location>
</feature>
<name>A0ABP1BBZ5_9BRYO</name>
<dbReference type="EMBL" id="OZ023704">
    <property type="protein sequence ID" value="CAK9872788.1"/>
    <property type="molecule type" value="Genomic_DNA"/>
</dbReference>
<reference evidence="2" key="1">
    <citation type="submission" date="2024-03" db="EMBL/GenBank/DDBJ databases">
        <authorList>
            <consortium name="ELIXIR-Norway"/>
            <consortium name="Elixir Norway"/>
        </authorList>
    </citation>
    <scope>NUCLEOTIDE SEQUENCE</scope>
</reference>
<proteinExistence type="predicted"/>
<organism evidence="2 3">
    <name type="scientific">Sphagnum jensenii</name>
    <dbReference type="NCBI Taxonomy" id="128206"/>
    <lineage>
        <taxon>Eukaryota</taxon>
        <taxon>Viridiplantae</taxon>
        <taxon>Streptophyta</taxon>
        <taxon>Embryophyta</taxon>
        <taxon>Bryophyta</taxon>
        <taxon>Sphagnophytina</taxon>
        <taxon>Sphagnopsida</taxon>
        <taxon>Sphagnales</taxon>
        <taxon>Sphagnaceae</taxon>
        <taxon>Sphagnum</taxon>
    </lineage>
</organism>
<keyword evidence="3" id="KW-1185">Reference proteome</keyword>